<reference evidence="1 2" key="1">
    <citation type="submission" date="2016-09" db="EMBL/GenBank/DDBJ databases">
        <authorList>
            <person name="Capua I."/>
            <person name="De Benedictis P."/>
            <person name="Joannis T."/>
            <person name="Lombin L.H."/>
            <person name="Cattoli G."/>
        </authorList>
    </citation>
    <scope>NUCLEOTIDE SEQUENCE [LARGE SCALE GENOMIC DNA]</scope>
    <source>
        <strain evidence="1 2">ANC 4671</strain>
    </source>
</reference>
<dbReference type="EMBL" id="MKKK01000023">
    <property type="protein sequence ID" value="OEY95896.1"/>
    <property type="molecule type" value="Genomic_DNA"/>
</dbReference>
<name>A0A1E7R9A1_9GAMM</name>
<sequence length="197" mass="23150">MFTGQTFAVLPDCSQKTVQRFDGLVCKDKNLSSLNDVIKAKYLSAQLMSNAPLKLLKTTQIGWQHYVQECKTTRCIQQQFEQRINDLDLFTSMNQSLTQYFIRQNIEQRHTPLTQLQLHQLDKNRIKIEGIQYRNPNNAENTRVRYLRSYTSPDQFSQVIDLETKCKYSLERQGHLLKFSSKDGSCRYFTGIYKLFD</sequence>
<gene>
    <name evidence="1" type="ORF">BJI46_02985</name>
</gene>
<protein>
    <recommendedName>
        <fullName evidence="3">DUF1311 domain-containing protein</fullName>
    </recommendedName>
</protein>
<dbReference type="Proteomes" id="UP000185895">
    <property type="component" value="Unassembled WGS sequence"/>
</dbReference>
<proteinExistence type="predicted"/>
<comment type="caution">
    <text evidence="1">The sequence shown here is derived from an EMBL/GenBank/DDBJ whole genome shotgun (WGS) entry which is preliminary data.</text>
</comment>
<dbReference type="AlphaFoldDB" id="A0A1E7R9A1"/>
<organism evidence="1 2">
    <name type="scientific">Acinetobacter qingfengensis</name>
    <dbReference type="NCBI Taxonomy" id="1262585"/>
    <lineage>
        <taxon>Bacteria</taxon>
        <taxon>Pseudomonadati</taxon>
        <taxon>Pseudomonadota</taxon>
        <taxon>Gammaproteobacteria</taxon>
        <taxon>Moraxellales</taxon>
        <taxon>Moraxellaceae</taxon>
        <taxon>Acinetobacter</taxon>
    </lineage>
</organism>
<dbReference type="OrthoDB" id="6696515at2"/>
<evidence type="ECO:0000313" key="1">
    <source>
        <dbReference type="EMBL" id="OEY95896.1"/>
    </source>
</evidence>
<dbReference type="RefSeq" id="WP_070069931.1">
    <property type="nucleotide sequence ID" value="NZ_MKKK01000023.1"/>
</dbReference>
<accession>A0A1E7R9A1</accession>
<keyword evidence="2" id="KW-1185">Reference proteome</keyword>
<evidence type="ECO:0000313" key="2">
    <source>
        <dbReference type="Proteomes" id="UP000185895"/>
    </source>
</evidence>
<evidence type="ECO:0008006" key="3">
    <source>
        <dbReference type="Google" id="ProtNLM"/>
    </source>
</evidence>